<protein>
    <submittedName>
        <fullName evidence="1">Uncharacterized protein</fullName>
    </submittedName>
</protein>
<dbReference type="EMBL" id="JACXVP010000010">
    <property type="protein sequence ID" value="KAG5579266.1"/>
    <property type="molecule type" value="Genomic_DNA"/>
</dbReference>
<keyword evidence="2" id="KW-1185">Reference proteome</keyword>
<dbReference type="AlphaFoldDB" id="A0A9J5WU38"/>
<accession>A0A9J5WU38</accession>
<evidence type="ECO:0000313" key="2">
    <source>
        <dbReference type="Proteomes" id="UP000824120"/>
    </source>
</evidence>
<dbReference type="Proteomes" id="UP000824120">
    <property type="component" value="Chromosome 10"/>
</dbReference>
<sequence>METNGRRKKAHLTCLDSQQAPADFGLVPLSELLANWRQLWSRINLWLQRPIIQFATWEQHMEWVIKNAKGRTMRAQAFKIVYTECVYAIWLEWNQRVFEKKPEIMRVIAREIASMCSVRAQFLRNLLF</sequence>
<name>A0A9J5WU38_SOLCO</name>
<evidence type="ECO:0000313" key="1">
    <source>
        <dbReference type="EMBL" id="KAG5579266.1"/>
    </source>
</evidence>
<gene>
    <name evidence="1" type="ORF">H5410_049893</name>
</gene>
<reference evidence="1 2" key="1">
    <citation type="submission" date="2020-09" db="EMBL/GenBank/DDBJ databases">
        <title>De no assembly of potato wild relative species, Solanum commersonii.</title>
        <authorList>
            <person name="Cho K."/>
        </authorList>
    </citation>
    <scope>NUCLEOTIDE SEQUENCE [LARGE SCALE GENOMIC DNA]</scope>
    <source>
        <strain evidence="1">LZ3.2</strain>
        <tissue evidence="1">Leaf</tissue>
    </source>
</reference>
<proteinExistence type="predicted"/>
<dbReference type="OrthoDB" id="1304272at2759"/>
<organism evidence="1 2">
    <name type="scientific">Solanum commersonii</name>
    <name type="common">Commerson's wild potato</name>
    <name type="synonym">Commerson's nightshade</name>
    <dbReference type="NCBI Taxonomy" id="4109"/>
    <lineage>
        <taxon>Eukaryota</taxon>
        <taxon>Viridiplantae</taxon>
        <taxon>Streptophyta</taxon>
        <taxon>Embryophyta</taxon>
        <taxon>Tracheophyta</taxon>
        <taxon>Spermatophyta</taxon>
        <taxon>Magnoliopsida</taxon>
        <taxon>eudicotyledons</taxon>
        <taxon>Gunneridae</taxon>
        <taxon>Pentapetalae</taxon>
        <taxon>asterids</taxon>
        <taxon>lamiids</taxon>
        <taxon>Solanales</taxon>
        <taxon>Solanaceae</taxon>
        <taxon>Solanoideae</taxon>
        <taxon>Solaneae</taxon>
        <taxon>Solanum</taxon>
    </lineage>
</organism>
<comment type="caution">
    <text evidence="1">The sequence shown here is derived from an EMBL/GenBank/DDBJ whole genome shotgun (WGS) entry which is preliminary data.</text>
</comment>